<keyword evidence="4 10" id="KW-0812">Transmembrane</keyword>
<dbReference type="RefSeq" id="WP_106612395.1">
    <property type="nucleotide sequence ID" value="NZ_JAUSTO010000001.1"/>
</dbReference>
<dbReference type="Proteomes" id="UP001241537">
    <property type="component" value="Unassembled WGS sequence"/>
</dbReference>
<evidence type="ECO:0000256" key="11">
    <source>
        <dbReference type="RuleBase" id="RU000537"/>
    </source>
</evidence>
<dbReference type="PANTHER" id="PTHR10906">
    <property type="entry name" value="SECY/SEC61-ALPHA FAMILY MEMBER"/>
    <property type="match status" value="1"/>
</dbReference>
<dbReference type="InterPro" id="IPR023201">
    <property type="entry name" value="SecY_dom_sf"/>
</dbReference>
<keyword evidence="15" id="KW-1185">Reference proteome</keyword>
<dbReference type="AlphaFoldDB" id="A0AAE4AJ49"/>
<feature type="transmembrane region" description="Helical" evidence="10">
    <location>
        <begin position="117"/>
        <end position="138"/>
    </location>
</feature>
<dbReference type="GO" id="GO:0065002">
    <property type="term" value="P:intracellular protein transmembrane transport"/>
    <property type="evidence" value="ECO:0007669"/>
    <property type="project" value="UniProtKB-UniRule"/>
</dbReference>
<comment type="similarity">
    <text evidence="2 10 13">Belongs to the SecY/SEC61-alpha family.</text>
</comment>
<gene>
    <name evidence="10" type="primary">secY</name>
    <name evidence="14" type="ORF">J2S20_000062</name>
</gene>
<comment type="function">
    <text evidence="10 11">The central subunit of the protein translocation channel SecYEG. Consists of two halves formed by TMs 1-5 and 6-10. These two domains form a lateral gate at the front which open onto the bilayer between TMs 2 and 7, and are clamped together by SecE at the back. The channel is closed by both a pore ring composed of hydrophobic SecY resides and a short helix (helix 2A) on the extracellular side of the membrane which forms a plug. The plug probably moves laterally to allow the channel to open. The ring and the pore may move independently.</text>
</comment>
<evidence type="ECO:0000256" key="2">
    <source>
        <dbReference type="ARBA" id="ARBA00005751"/>
    </source>
</evidence>
<dbReference type="PIRSF" id="PIRSF004557">
    <property type="entry name" value="SecY"/>
    <property type="match status" value="1"/>
</dbReference>
<accession>A0AAE4AJ49</accession>
<evidence type="ECO:0000256" key="12">
    <source>
        <dbReference type="RuleBase" id="RU003484"/>
    </source>
</evidence>
<feature type="transmembrane region" description="Helical" evidence="10">
    <location>
        <begin position="176"/>
        <end position="194"/>
    </location>
</feature>
<dbReference type="GO" id="GO:0043952">
    <property type="term" value="P:protein transport by the Sec complex"/>
    <property type="evidence" value="ECO:0007669"/>
    <property type="project" value="UniProtKB-UniRule"/>
</dbReference>
<evidence type="ECO:0000313" key="14">
    <source>
        <dbReference type="EMBL" id="MDQ0151388.1"/>
    </source>
</evidence>
<dbReference type="HAMAP" id="MF_01465">
    <property type="entry name" value="SecY"/>
    <property type="match status" value="1"/>
</dbReference>
<keyword evidence="10" id="KW-1003">Cell membrane</keyword>
<evidence type="ECO:0000256" key="6">
    <source>
        <dbReference type="ARBA" id="ARBA00022989"/>
    </source>
</evidence>
<comment type="caution">
    <text evidence="14">The sequence shown here is derived from an EMBL/GenBank/DDBJ whole genome shotgun (WGS) entry which is preliminary data.</text>
</comment>
<dbReference type="Pfam" id="PF00344">
    <property type="entry name" value="SecY"/>
    <property type="match status" value="1"/>
</dbReference>
<proteinExistence type="inferred from homology"/>
<evidence type="ECO:0000256" key="13">
    <source>
        <dbReference type="RuleBase" id="RU004349"/>
    </source>
</evidence>
<sequence>MLKSLQNALKIKETRNRLLYTFMMLVVIRFGSNLPIPGVNTEYLKNFFEQQRQATGNAFSFFSAITGGSFEQMSVLALSITPYITSSIIMELMTIAIPKLEELQREGQEGRKQMLSYTRYLTVALALIESIAMAVGFGSQGLLYHFGPKSVLVAISAMTAGSAFLMWIGERITEKGVGNGISIVLLINIISSLPRDLGTLWERFVVNSKSVATAVVALLIIAACLLLMVVFTVLLCDAERHIPVQYTAKVQGRRMMGSGQSAEIPLKVNTAGVIPVIFASSLMSFPVVIAQFFPIDYTSIPGKLLMLLNSSNWLKMDRPVYSIGLLIYIVLIILFAYFYTSITFNPLEVANNMKKSGGFIPGIRPGKPTSDYLSKILNYVIFLGATGLTIVAVVPIIISGFFNISSLSFTGNSLIIIVGVIIETLKSIESTMLVRNYRGFLSE</sequence>
<dbReference type="InterPro" id="IPR026593">
    <property type="entry name" value="SecY"/>
</dbReference>
<evidence type="ECO:0000256" key="1">
    <source>
        <dbReference type="ARBA" id="ARBA00004141"/>
    </source>
</evidence>
<dbReference type="PROSITE" id="PS00756">
    <property type="entry name" value="SECY_2"/>
    <property type="match status" value="1"/>
</dbReference>
<comment type="subunit">
    <text evidence="10">Component of the Sec protein translocase complex. Heterotrimer consisting of SecY, SecE and SecG subunits. The heterotrimers can form oligomers, although 1 heterotrimer is thought to be able to translocate proteins. Interacts with the ribosome. Interacts with SecDF, and other proteins may be involved. Interacts with SecA.</text>
</comment>
<dbReference type="PROSITE" id="PS00755">
    <property type="entry name" value="SECY_1"/>
    <property type="match status" value="1"/>
</dbReference>
<keyword evidence="3 10" id="KW-0813">Transport</keyword>
<keyword evidence="7 10" id="KW-0811">Translocation</keyword>
<dbReference type="Gene3D" id="1.10.3370.10">
    <property type="entry name" value="SecY subunit domain"/>
    <property type="match status" value="1"/>
</dbReference>
<dbReference type="InterPro" id="IPR030659">
    <property type="entry name" value="SecY_CS"/>
</dbReference>
<dbReference type="NCBIfam" id="TIGR00967">
    <property type="entry name" value="3a0501s007"/>
    <property type="match status" value="1"/>
</dbReference>
<feature type="transmembrane region" description="Helical" evidence="10">
    <location>
        <begin position="404"/>
        <end position="425"/>
    </location>
</feature>
<feature type="transmembrane region" description="Helical" evidence="10">
    <location>
        <begin position="150"/>
        <end position="169"/>
    </location>
</feature>
<dbReference type="PRINTS" id="PR00303">
    <property type="entry name" value="SECYTRNLCASE"/>
</dbReference>
<feature type="transmembrane region" description="Helical" evidence="10">
    <location>
        <begin position="320"/>
        <end position="339"/>
    </location>
</feature>
<feature type="transmembrane region" description="Helical" evidence="10">
    <location>
        <begin position="376"/>
        <end position="398"/>
    </location>
</feature>
<dbReference type="GO" id="GO:0006605">
    <property type="term" value="P:protein targeting"/>
    <property type="evidence" value="ECO:0007669"/>
    <property type="project" value="UniProtKB-UniRule"/>
</dbReference>
<name>A0AAE4AJ49_9FIRM</name>
<reference evidence="14" key="1">
    <citation type="submission" date="2023-07" db="EMBL/GenBank/DDBJ databases">
        <title>Genomic Encyclopedia of Type Strains, Phase IV (KMG-IV): sequencing the most valuable type-strain genomes for metagenomic binning, comparative biology and taxonomic classification.</title>
        <authorList>
            <person name="Goeker M."/>
        </authorList>
    </citation>
    <scope>NUCLEOTIDE SEQUENCE</scope>
    <source>
        <strain evidence="14">DSM 19659</strain>
    </source>
</reference>
<organism evidence="14 15">
    <name type="scientific">Moryella indoligenes</name>
    <dbReference type="NCBI Taxonomy" id="371674"/>
    <lineage>
        <taxon>Bacteria</taxon>
        <taxon>Bacillati</taxon>
        <taxon>Bacillota</taxon>
        <taxon>Clostridia</taxon>
        <taxon>Lachnospirales</taxon>
        <taxon>Lachnospiraceae</taxon>
        <taxon>Moryella</taxon>
    </lineage>
</organism>
<evidence type="ECO:0000256" key="8">
    <source>
        <dbReference type="ARBA" id="ARBA00023136"/>
    </source>
</evidence>
<dbReference type="InterPro" id="IPR002208">
    <property type="entry name" value="SecY/SEC61-alpha"/>
</dbReference>
<evidence type="ECO:0000256" key="5">
    <source>
        <dbReference type="ARBA" id="ARBA00022927"/>
    </source>
</evidence>
<evidence type="ECO:0000256" key="3">
    <source>
        <dbReference type="ARBA" id="ARBA00022448"/>
    </source>
</evidence>
<evidence type="ECO:0000256" key="10">
    <source>
        <dbReference type="HAMAP-Rule" id="MF_01465"/>
    </source>
</evidence>
<keyword evidence="8 10" id="KW-0472">Membrane</keyword>
<feature type="transmembrane region" description="Helical" evidence="10">
    <location>
        <begin position="276"/>
        <end position="300"/>
    </location>
</feature>
<keyword evidence="6 10" id="KW-1133">Transmembrane helix</keyword>
<feature type="transmembrane region" description="Helical" evidence="10">
    <location>
        <begin position="18"/>
        <end position="36"/>
    </location>
</feature>
<keyword evidence="5 10" id="KW-0653">Protein transport</keyword>
<feature type="transmembrane region" description="Helical" evidence="10">
    <location>
        <begin position="214"/>
        <end position="236"/>
    </location>
</feature>
<feature type="transmembrane region" description="Helical" evidence="10">
    <location>
        <begin position="75"/>
        <end position="97"/>
    </location>
</feature>
<evidence type="ECO:0000256" key="7">
    <source>
        <dbReference type="ARBA" id="ARBA00023010"/>
    </source>
</evidence>
<dbReference type="SUPFAM" id="SSF103491">
    <property type="entry name" value="Preprotein translocase SecY subunit"/>
    <property type="match status" value="1"/>
</dbReference>
<dbReference type="FunFam" id="1.10.3370.10:FF:000001">
    <property type="entry name" value="Preprotein translocase subunit SecY"/>
    <property type="match status" value="1"/>
</dbReference>
<comment type="subcellular location">
    <subcellularLocation>
        <location evidence="10">Cell membrane</location>
        <topology evidence="10">Multi-pass membrane protein</topology>
    </subcellularLocation>
    <subcellularLocation>
        <location evidence="1 12">Membrane</location>
        <topology evidence="1 12">Multi-pass membrane protein</topology>
    </subcellularLocation>
</comment>
<evidence type="ECO:0000256" key="4">
    <source>
        <dbReference type="ARBA" id="ARBA00022692"/>
    </source>
</evidence>
<evidence type="ECO:0000313" key="15">
    <source>
        <dbReference type="Proteomes" id="UP001241537"/>
    </source>
</evidence>
<evidence type="ECO:0000256" key="9">
    <source>
        <dbReference type="ARBA" id="ARBA00039733"/>
    </source>
</evidence>
<protein>
    <recommendedName>
        <fullName evidence="9 10">Protein translocase subunit SecY</fullName>
    </recommendedName>
</protein>
<dbReference type="EMBL" id="JAUSTO010000001">
    <property type="protein sequence ID" value="MDQ0151388.1"/>
    <property type="molecule type" value="Genomic_DNA"/>
</dbReference>
<dbReference type="GO" id="GO:0005886">
    <property type="term" value="C:plasma membrane"/>
    <property type="evidence" value="ECO:0007669"/>
    <property type="project" value="UniProtKB-SubCell"/>
</dbReference>